<name>A0A2I2M9E7_9FLAO</name>
<evidence type="ECO:0008006" key="3">
    <source>
        <dbReference type="Google" id="ProtNLM"/>
    </source>
</evidence>
<dbReference type="GeneID" id="86817885"/>
<protein>
    <recommendedName>
        <fullName evidence="3">IPExxxVDY family protein</fullName>
    </recommendedName>
</protein>
<dbReference type="AlphaFoldDB" id="A0A2I2M9E7"/>
<proteinExistence type="predicted"/>
<accession>A0A2I2M9E7</accession>
<dbReference type="RefSeq" id="WP_058885935.1">
    <property type="nucleotide sequence ID" value="NZ_JAFMUG010000001.1"/>
</dbReference>
<dbReference type="Proteomes" id="UP000490060">
    <property type="component" value="Unassembled WGS sequence"/>
</dbReference>
<dbReference type="InterPro" id="IPR047690">
    <property type="entry name" value="IPExxxVDY_fam"/>
</dbReference>
<evidence type="ECO:0000313" key="1">
    <source>
        <dbReference type="EMBL" id="SOU89086.1"/>
    </source>
</evidence>
<gene>
    <name evidence="1" type="ORF">TNO010_30062</name>
</gene>
<dbReference type="NCBIfam" id="NF033205">
    <property type="entry name" value="IPExxxVDY"/>
    <property type="match status" value="1"/>
</dbReference>
<reference evidence="1 2" key="1">
    <citation type="submission" date="2017-11" db="EMBL/GenBank/DDBJ databases">
        <authorList>
            <person name="Duchaud E."/>
        </authorList>
    </citation>
    <scope>NUCLEOTIDE SEQUENCE [LARGE SCALE GENOMIC DNA]</scope>
    <source>
        <strain evidence="1 2">TNO010</strain>
    </source>
</reference>
<dbReference type="EMBL" id="OENE01000023">
    <property type="protein sequence ID" value="SOU89086.1"/>
    <property type="molecule type" value="Genomic_DNA"/>
</dbReference>
<organism evidence="1 2">
    <name type="scientific">Tenacibaculum finnmarkense genomovar ulcerans</name>
    <dbReference type="NCBI Taxonomy" id="2781388"/>
    <lineage>
        <taxon>Bacteria</taxon>
        <taxon>Pseudomonadati</taxon>
        <taxon>Bacteroidota</taxon>
        <taxon>Flavobacteriia</taxon>
        <taxon>Flavobacteriales</taxon>
        <taxon>Flavobacteriaceae</taxon>
        <taxon>Tenacibaculum</taxon>
        <taxon>Tenacibaculum finnmarkense</taxon>
    </lineage>
</organism>
<evidence type="ECO:0000313" key="2">
    <source>
        <dbReference type="Proteomes" id="UP000490060"/>
    </source>
</evidence>
<sequence length="156" mass="18392">MVTYTLNINELSINDYTLIGVQTVLDEYKLAYLLNKNLGTKFSKAVYNLDFTEKNHTFLYAVYEYKDTALGYDWFLITNTYRPTDKTEITTIFNKNNVVKYLVPEKKRIDYFLKIESGFDTEQIVKTIEKINKIPQIITSYEVEVESLKSKDFLIF</sequence>